<dbReference type="EMBL" id="CP011309">
    <property type="protein sequence ID" value="AKF26262.1"/>
    <property type="molecule type" value="Genomic_DNA"/>
</dbReference>
<protein>
    <submittedName>
        <fullName evidence="1">Uncharacterized protein</fullName>
    </submittedName>
</protein>
<dbReference type="AlphaFoldDB" id="A0A0F6Z3P2"/>
<gene>
    <name evidence="1" type="ORF">YH66_01160</name>
</gene>
<proteinExistence type="predicted"/>
<reference evidence="1 2" key="1">
    <citation type="submission" date="2015-04" db="EMBL/GenBank/DDBJ databases">
        <title>Complete Genome Sequence of Brevibacterium flavum ATCC 15168.</title>
        <authorList>
            <person name="Ahn J."/>
            <person name="Park G."/>
            <person name="Jeon W."/>
            <person name="Jang Y."/>
            <person name="Jang M."/>
            <person name="Lee H."/>
            <person name="Lee H."/>
        </authorList>
    </citation>
    <scope>NUCLEOTIDE SEQUENCE [LARGE SCALE GENOMIC DNA]</scope>
    <source>
        <strain evidence="1 2">ATCC 15168</strain>
    </source>
</reference>
<sequence>MTYPVLSVLDNSGEHNIIWHVQTYPAALPTGAWIADEQQLTDLLKDTVVFLTPGSTAPENTPVATIEGVRVDVDKQVAEYNKHGIRLPSLGACTVEAQYRGEPEAEAAWRTAMELAEIAGGWLEIEAKRRARKALAEAFGAEVQPLPLDTE</sequence>
<dbReference type="HOGENOM" id="CLU_130306_0_0_11"/>
<keyword evidence="2" id="KW-1185">Reference proteome</keyword>
<dbReference type="RefSeq" id="WP_003863436.1">
    <property type="nucleotide sequence ID" value="NZ_CP011309.1"/>
</dbReference>
<dbReference type="Proteomes" id="UP000034037">
    <property type="component" value="Chromosome"/>
</dbReference>
<evidence type="ECO:0000313" key="1">
    <source>
        <dbReference type="EMBL" id="AKF26262.1"/>
    </source>
</evidence>
<name>A0A0F6Z3P2_9CORY</name>
<evidence type="ECO:0000313" key="2">
    <source>
        <dbReference type="Proteomes" id="UP000034037"/>
    </source>
</evidence>
<dbReference type="PATRIC" id="fig|92706.3.peg.239"/>
<organism evidence="1 2">
    <name type="scientific">[Brevibacterium] flavum</name>
    <dbReference type="NCBI Taxonomy" id="92706"/>
    <lineage>
        <taxon>Bacteria</taxon>
        <taxon>Bacillati</taxon>
        <taxon>Actinomycetota</taxon>
        <taxon>Actinomycetes</taxon>
        <taxon>Mycobacteriales</taxon>
        <taxon>Corynebacteriaceae</taxon>
        <taxon>Corynebacterium</taxon>
    </lineage>
</organism>
<accession>A0A0F6Z3P2</accession>